<evidence type="ECO:0000259" key="7">
    <source>
        <dbReference type="Pfam" id="PF00171"/>
    </source>
</evidence>
<evidence type="ECO:0000256" key="5">
    <source>
        <dbReference type="PROSITE-ProRule" id="PRU10007"/>
    </source>
</evidence>
<evidence type="ECO:0000256" key="3">
    <source>
        <dbReference type="ARBA" id="ARBA00024226"/>
    </source>
</evidence>
<dbReference type="Gene3D" id="3.40.605.10">
    <property type="entry name" value="Aldehyde Dehydrogenase, Chain A, domain 1"/>
    <property type="match status" value="1"/>
</dbReference>
<dbReference type="PANTHER" id="PTHR11699">
    <property type="entry name" value="ALDEHYDE DEHYDROGENASE-RELATED"/>
    <property type="match status" value="1"/>
</dbReference>
<proteinExistence type="inferred from homology"/>
<dbReference type="STRING" id="1448308.A0A2T2NI01"/>
<dbReference type="InterPro" id="IPR015590">
    <property type="entry name" value="Aldehyde_DH_dom"/>
</dbReference>
<comment type="catalytic activity">
    <reaction evidence="4">
        <text>an aldehyde + NAD(+) + H2O = a carboxylate + NADH + 2 H(+)</text>
        <dbReference type="Rhea" id="RHEA:16185"/>
        <dbReference type="ChEBI" id="CHEBI:15377"/>
        <dbReference type="ChEBI" id="CHEBI:15378"/>
        <dbReference type="ChEBI" id="CHEBI:17478"/>
        <dbReference type="ChEBI" id="CHEBI:29067"/>
        <dbReference type="ChEBI" id="CHEBI:57540"/>
        <dbReference type="ChEBI" id="CHEBI:57945"/>
        <dbReference type="EC" id="1.2.1.3"/>
    </reaction>
</comment>
<dbReference type="PROSITE" id="PS00687">
    <property type="entry name" value="ALDEHYDE_DEHYDR_GLU"/>
    <property type="match status" value="1"/>
</dbReference>
<comment type="similarity">
    <text evidence="1 6">Belongs to the aldehyde dehydrogenase family.</text>
</comment>
<protein>
    <recommendedName>
        <fullName evidence="3">aldehyde dehydrogenase (NAD(+))</fullName>
        <ecNumber evidence="3">1.2.1.3</ecNumber>
    </recommendedName>
</protein>
<dbReference type="AlphaFoldDB" id="A0A2T2NI01"/>
<evidence type="ECO:0000256" key="4">
    <source>
        <dbReference type="ARBA" id="ARBA00049194"/>
    </source>
</evidence>
<dbReference type="EC" id="1.2.1.3" evidence="3"/>
<dbReference type="Gene3D" id="3.40.309.10">
    <property type="entry name" value="Aldehyde Dehydrogenase, Chain A, domain 2"/>
    <property type="match status" value="1"/>
</dbReference>
<evidence type="ECO:0000313" key="8">
    <source>
        <dbReference type="EMBL" id="PSN65065.1"/>
    </source>
</evidence>
<dbReference type="GO" id="GO:0004029">
    <property type="term" value="F:aldehyde dehydrogenase (NAD+) activity"/>
    <property type="evidence" value="ECO:0007669"/>
    <property type="project" value="UniProtKB-EC"/>
</dbReference>
<dbReference type="OrthoDB" id="310895at2759"/>
<dbReference type="FunFam" id="3.40.605.10:FF:000001">
    <property type="entry name" value="Aldehyde dehydrogenase 1"/>
    <property type="match status" value="1"/>
</dbReference>
<keyword evidence="2 6" id="KW-0560">Oxidoreductase</keyword>
<dbReference type="FunFam" id="3.40.309.10:FF:000012">
    <property type="entry name" value="Betaine aldehyde dehydrogenase"/>
    <property type="match status" value="1"/>
</dbReference>
<dbReference type="InterPro" id="IPR016163">
    <property type="entry name" value="Ald_DH_C"/>
</dbReference>
<gene>
    <name evidence="8" type="ORF">BS50DRAFT_575159</name>
</gene>
<dbReference type="EMBL" id="KZ678137">
    <property type="protein sequence ID" value="PSN65065.1"/>
    <property type="molecule type" value="Genomic_DNA"/>
</dbReference>
<dbReference type="Pfam" id="PF00171">
    <property type="entry name" value="Aldedh"/>
    <property type="match status" value="1"/>
</dbReference>
<organism evidence="8 9">
    <name type="scientific">Corynespora cassiicola Philippines</name>
    <dbReference type="NCBI Taxonomy" id="1448308"/>
    <lineage>
        <taxon>Eukaryota</taxon>
        <taxon>Fungi</taxon>
        <taxon>Dikarya</taxon>
        <taxon>Ascomycota</taxon>
        <taxon>Pezizomycotina</taxon>
        <taxon>Dothideomycetes</taxon>
        <taxon>Pleosporomycetidae</taxon>
        <taxon>Pleosporales</taxon>
        <taxon>Corynesporascaceae</taxon>
        <taxon>Corynespora</taxon>
    </lineage>
</organism>
<evidence type="ECO:0000256" key="6">
    <source>
        <dbReference type="RuleBase" id="RU003345"/>
    </source>
</evidence>
<evidence type="ECO:0000256" key="2">
    <source>
        <dbReference type="ARBA" id="ARBA00023002"/>
    </source>
</evidence>
<dbReference type="InterPro" id="IPR016161">
    <property type="entry name" value="Ald_DH/histidinol_DH"/>
</dbReference>
<evidence type="ECO:0000256" key="1">
    <source>
        <dbReference type="ARBA" id="ARBA00009986"/>
    </source>
</evidence>
<evidence type="ECO:0000313" key="9">
    <source>
        <dbReference type="Proteomes" id="UP000240883"/>
    </source>
</evidence>
<dbReference type="InterPro" id="IPR016162">
    <property type="entry name" value="Ald_DH_N"/>
</dbReference>
<reference evidence="8 9" key="1">
    <citation type="journal article" date="2018" name="Front. Microbiol.">
        <title>Genome-Wide Analysis of Corynespora cassiicola Leaf Fall Disease Putative Effectors.</title>
        <authorList>
            <person name="Lopez D."/>
            <person name="Ribeiro S."/>
            <person name="Label P."/>
            <person name="Fumanal B."/>
            <person name="Venisse J.S."/>
            <person name="Kohler A."/>
            <person name="de Oliveira R.R."/>
            <person name="Labutti K."/>
            <person name="Lipzen A."/>
            <person name="Lail K."/>
            <person name="Bauer D."/>
            <person name="Ohm R.A."/>
            <person name="Barry K.W."/>
            <person name="Spatafora J."/>
            <person name="Grigoriev I.V."/>
            <person name="Martin F.M."/>
            <person name="Pujade-Renaud V."/>
        </authorList>
    </citation>
    <scope>NUCLEOTIDE SEQUENCE [LARGE SCALE GENOMIC DNA]</scope>
    <source>
        <strain evidence="8 9">Philippines</strain>
    </source>
</reference>
<sequence length="487" mass="52155">MAPIETQLLINNKLVPASDQGTFDLFSPHTGDLVAKVSEATVDDVNAAVNAAQAAFPAWSALSPAERGKPLKKLADLVVAEKEELAQLDALAVGRPVGLYFDSHYAATHFNYFAEASYPQGHTSLNTPGYLNMSLRQPFGVVAIIIPWNAPLVFFSKKVAPAIAAGNCVVVKSSEKAPLTPWKVSQWIEKCGFPPGVINVLSGHGQTSGAALAEHMKVRALSFTGSTRTGRAIQIASAKSNLKKVVFELGGKSPALVFEDADIEQAAKETENSINWNSGQTCMANSRIYVQESIKDKFLEAFTQLASSRKLGDPLSPEINHGPQADKMQHERVKEYIALGKQEAGSFIDTSDSGGAAGGDDGKSLLVHPVIFTSVPEDSRVAKEEIFGPVVVINTFATEEEAIQKANDTEFGLYAALYTKDLERAIRVGKKLESGMVGINCTSPTGSWDLPFGGWKGSGTGRESLLESMDHYLEVKSLYVRAPGIGG</sequence>
<dbReference type="Proteomes" id="UP000240883">
    <property type="component" value="Unassembled WGS sequence"/>
</dbReference>
<dbReference type="InterPro" id="IPR029510">
    <property type="entry name" value="Ald_DH_CS_GLU"/>
</dbReference>
<keyword evidence="9" id="KW-1185">Reference proteome</keyword>
<name>A0A2T2NI01_CORCC</name>
<feature type="domain" description="Aldehyde dehydrogenase" evidence="7">
    <location>
        <begin position="18"/>
        <end position="477"/>
    </location>
</feature>
<dbReference type="SUPFAM" id="SSF53720">
    <property type="entry name" value="ALDH-like"/>
    <property type="match status" value="1"/>
</dbReference>
<accession>A0A2T2NI01</accession>
<feature type="active site" evidence="5">
    <location>
        <position position="248"/>
    </location>
</feature>